<evidence type="ECO:0000256" key="6">
    <source>
        <dbReference type="ARBA" id="ARBA00023136"/>
    </source>
</evidence>
<dbReference type="GO" id="GO:0004252">
    <property type="term" value="F:serine-type endopeptidase activity"/>
    <property type="evidence" value="ECO:0007669"/>
    <property type="project" value="InterPro"/>
</dbReference>
<name>A0A644UL95_9ZZZZ</name>
<dbReference type="InterPro" id="IPR050925">
    <property type="entry name" value="Rhomboid_protease_S54"/>
</dbReference>
<sequence length="231" mass="26926">MYNQQYSPNKFNLLPPVCKNLLIINILMFLATYVLKFRGINLEDYLGLHFFMADSHHIWQYITYSFMHANFNHLFFNMFAIWMFGYTLENIWGTKRFIFFCFTAALGAALMQQITYYFMYKDIASGMYDYVNTGFENIPYKAYLNQINTVGASGIVFGLLLAFGMMFPNTTIYLYFLLPIKTKWFVIGYMLIELFNGVVGTTDGVAHFAHLGGALAGFILIMLWRKGKFRF</sequence>
<dbReference type="Pfam" id="PF01694">
    <property type="entry name" value="Rhomboid"/>
    <property type="match status" value="1"/>
</dbReference>
<evidence type="ECO:0000259" key="8">
    <source>
        <dbReference type="Pfam" id="PF01694"/>
    </source>
</evidence>
<feature type="transmembrane region" description="Helical" evidence="7">
    <location>
        <begin position="61"/>
        <end position="85"/>
    </location>
</feature>
<dbReference type="AlphaFoldDB" id="A0A644UL95"/>
<gene>
    <name evidence="9" type="ORF">SDC9_25506</name>
</gene>
<feature type="transmembrane region" description="Helical" evidence="7">
    <location>
        <begin position="204"/>
        <end position="224"/>
    </location>
</feature>
<dbReference type="InterPro" id="IPR022764">
    <property type="entry name" value="Peptidase_S54_rhomboid_dom"/>
</dbReference>
<feature type="transmembrane region" description="Helical" evidence="7">
    <location>
        <begin position="97"/>
        <end position="119"/>
    </location>
</feature>
<dbReference type="GO" id="GO:0016020">
    <property type="term" value="C:membrane"/>
    <property type="evidence" value="ECO:0007669"/>
    <property type="project" value="UniProtKB-SubCell"/>
</dbReference>
<dbReference type="Gene3D" id="1.20.1540.10">
    <property type="entry name" value="Rhomboid-like"/>
    <property type="match status" value="1"/>
</dbReference>
<dbReference type="PANTHER" id="PTHR43731:SF14">
    <property type="entry name" value="PRESENILIN-ASSOCIATED RHOMBOID-LIKE PROTEIN, MITOCHONDRIAL"/>
    <property type="match status" value="1"/>
</dbReference>
<evidence type="ECO:0000256" key="2">
    <source>
        <dbReference type="ARBA" id="ARBA00009045"/>
    </source>
</evidence>
<evidence type="ECO:0000256" key="4">
    <source>
        <dbReference type="ARBA" id="ARBA00022801"/>
    </source>
</evidence>
<keyword evidence="4" id="KW-0378">Hydrolase</keyword>
<feature type="domain" description="Peptidase S54 rhomboid" evidence="8">
    <location>
        <begin position="56"/>
        <end position="223"/>
    </location>
</feature>
<comment type="caution">
    <text evidence="9">The sequence shown here is derived from an EMBL/GenBank/DDBJ whole genome shotgun (WGS) entry which is preliminary data.</text>
</comment>
<organism evidence="9">
    <name type="scientific">bioreactor metagenome</name>
    <dbReference type="NCBI Taxonomy" id="1076179"/>
    <lineage>
        <taxon>unclassified sequences</taxon>
        <taxon>metagenomes</taxon>
        <taxon>ecological metagenomes</taxon>
    </lineage>
</organism>
<keyword evidence="3 7" id="KW-0812">Transmembrane</keyword>
<evidence type="ECO:0000256" key="7">
    <source>
        <dbReference type="SAM" id="Phobius"/>
    </source>
</evidence>
<dbReference type="InterPro" id="IPR035952">
    <property type="entry name" value="Rhomboid-like_sf"/>
</dbReference>
<dbReference type="SUPFAM" id="SSF144091">
    <property type="entry name" value="Rhomboid-like"/>
    <property type="match status" value="1"/>
</dbReference>
<keyword evidence="6 7" id="KW-0472">Membrane</keyword>
<feature type="transmembrane region" description="Helical" evidence="7">
    <location>
        <begin position="21"/>
        <end position="41"/>
    </location>
</feature>
<evidence type="ECO:0000256" key="3">
    <source>
        <dbReference type="ARBA" id="ARBA00022692"/>
    </source>
</evidence>
<accession>A0A644UL95</accession>
<keyword evidence="5 7" id="KW-1133">Transmembrane helix</keyword>
<proteinExistence type="inferred from homology"/>
<reference evidence="9" key="1">
    <citation type="submission" date="2019-08" db="EMBL/GenBank/DDBJ databases">
        <authorList>
            <person name="Kucharzyk K."/>
            <person name="Murdoch R.W."/>
            <person name="Higgins S."/>
            <person name="Loffler F."/>
        </authorList>
    </citation>
    <scope>NUCLEOTIDE SEQUENCE</scope>
</reference>
<dbReference type="PANTHER" id="PTHR43731">
    <property type="entry name" value="RHOMBOID PROTEASE"/>
    <property type="match status" value="1"/>
</dbReference>
<evidence type="ECO:0000256" key="5">
    <source>
        <dbReference type="ARBA" id="ARBA00022989"/>
    </source>
</evidence>
<dbReference type="EMBL" id="VSSQ01000128">
    <property type="protein sequence ID" value="MPL79622.1"/>
    <property type="molecule type" value="Genomic_DNA"/>
</dbReference>
<evidence type="ECO:0000313" key="9">
    <source>
        <dbReference type="EMBL" id="MPL79622.1"/>
    </source>
</evidence>
<comment type="similarity">
    <text evidence="2">Belongs to the peptidase S54 family.</text>
</comment>
<comment type="subcellular location">
    <subcellularLocation>
        <location evidence="1">Membrane</location>
        <topology evidence="1">Multi-pass membrane protein</topology>
    </subcellularLocation>
</comment>
<protein>
    <recommendedName>
        <fullName evidence="8">Peptidase S54 rhomboid domain-containing protein</fullName>
    </recommendedName>
</protein>
<evidence type="ECO:0000256" key="1">
    <source>
        <dbReference type="ARBA" id="ARBA00004141"/>
    </source>
</evidence>